<evidence type="ECO:0000313" key="2">
    <source>
        <dbReference type="Proteomes" id="UP000557566"/>
    </source>
</evidence>
<keyword evidence="2" id="KW-1185">Reference proteome</keyword>
<protein>
    <submittedName>
        <fullName evidence="1">Uncharacterized protein</fullName>
    </submittedName>
</protein>
<comment type="caution">
    <text evidence="1">The sequence shown here is derived from an EMBL/GenBank/DDBJ whole genome shotgun (WGS) entry which is preliminary data.</text>
</comment>
<accession>A0A8H4V9Z6</accession>
<sequence length="159" mass="17907">MEKPLFATSDLRVLPGSVDATPTVPLIRRLCYGRSYGSKATAMFLSGPLSRACVDAALKGLRVNTPTIDDWKLLCTRVQASLTLAEVACFDGAARIYSTNAQVREFNRDQMERLHSRCMQVRIVYVRYLLSPQMARGRPANYAAIPTAPSRRHRYRRDL</sequence>
<dbReference type="Proteomes" id="UP000557566">
    <property type="component" value="Unassembled WGS sequence"/>
</dbReference>
<evidence type="ECO:0000313" key="1">
    <source>
        <dbReference type="EMBL" id="KAF4513141.1"/>
    </source>
</evidence>
<dbReference type="EMBL" id="JAAVMX010000001">
    <property type="protein sequence ID" value="KAF4513141.1"/>
    <property type="molecule type" value="Genomic_DNA"/>
</dbReference>
<name>A0A8H4V9Z6_9HYPO</name>
<organism evidence="1 2">
    <name type="scientific">Ophiocordyceps sinensis</name>
    <dbReference type="NCBI Taxonomy" id="72228"/>
    <lineage>
        <taxon>Eukaryota</taxon>
        <taxon>Fungi</taxon>
        <taxon>Dikarya</taxon>
        <taxon>Ascomycota</taxon>
        <taxon>Pezizomycotina</taxon>
        <taxon>Sordariomycetes</taxon>
        <taxon>Hypocreomycetidae</taxon>
        <taxon>Hypocreales</taxon>
        <taxon>Ophiocordycipitaceae</taxon>
        <taxon>Ophiocordyceps</taxon>
    </lineage>
</organism>
<dbReference type="OrthoDB" id="4939013at2759"/>
<proteinExistence type="predicted"/>
<dbReference type="AlphaFoldDB" id="A0A8H4V9Z6"/>
<reference evidence="1 2" key="1">
    <citation type="journal article" date="2020" name="Genome Biol. Evol.">
        <title>A new high-quality draft genome assembly of the Chinese cordyceps Ophiocordyceps sinensis.</title>
        <authorList>
            <person name="Shu R."/>
            <person name="Zhang J."/>
            <person name="Meng Q."/>
            <person name="Zhang H."/>
            <person name="Zhou G."/>
            <person name="Li M."/>
            <person name="Wu P."/>
            <person name="Zhao Y."/>
            <person name="Chen C."/>
            <person name="Qin Q."/>
        </authorList>
    </citation>
    <scope>NUCLEOTIDE SEQUENCE [LARGE SCALE GENOMIC DNA]</scope>
    <source>
        <strain evidence="1 2">IOZ07</strain>
    </source>
</reference>
<gene>
    <name evidence="1" type="ORF">G6O67_000451</name>
</gene>